<evidence type="ECO:0000256" key="3">
    <source>
        <dbReference type="ARBA" id="ARBA00012601"/>
    </source>
</evidence>
<dbReference type="AlphaFoldDB" id="A0A6A5TH51"/>
<dbReference type="EC" id="3.2.1.4" evidence="3"/>
<evidence type="ECO:0000256" key="6">
    <source>
        <dbReference type="ARBA" id="ARBA00023277"/>
    </source>
</evidence>
<evidence type="ECO:0000313" key="11">
    <source>
        <dbReference type="Proteomes" id="UP000800035"/>
    </source>
</evidence>
<dbReference type="PANTHER" id="PTHR39730">
    <property type="entry name" value="ENDOGLUCANASE 1"/>
    <property type="match status" value="1"/>
</dbReference>
<evidence type="ECO:0000256" key="5">
    <source>
        <dbReference type="ARBA" id="ARBA00023001"/>
    </source>
</evidence>
<keyword evidence="4" id="KW-0378">Hydrolase</keyword>
<protein>
    <recommendedName>
        <fullName evidence="3">cellulase</fullName>
        <ecNumber evidence="3">3.2.1.4</ecNumber>
    </recommendedName>
</protein>
<evidence type="ECO:0000313" key="10">
    <source>
        <dbReference type="EMBL" id="KAF1951079.1"/>
    </source>
</evidence>
<evidence type="ECO:0000256" key="2">
    <source>
        <dbReference type="ARBA" id="ARBA00007793"/>
    </source>
</evidence>
<dbReference type="GO" id="GO:0030245">
    <property type="term" value="P:cellulose catabolic process"/>
    <property type="evidence" value="ECO:0007669"/>
    <property type="project" value="UniProtKB-KW"/>
</dbReference>
<reference evidence="10" key="1">
    <citation type="journal article" date="2020" name="Stud. Mycol.">
        <title>101 Dothideomycetes genomes: a test case for predicting lifestyles and emergence of pathogens.</title>
        <authorList>
            <person name="Haridas S."/>
            <person name="Albert R."/>
            <person name="Binder M."/>
            <person name="Bloem J."/>
            <person name="Labutti K."/>
            <person name="Salamov A."/>
            <person name="Andreopoulos B."/>
            <person name="Baker S."/>
            <person name="Barry K."/>
            <person name="Bills G."/>
            <person name="Bluhm B."/>
            <person name="Cannon C."/>
            <person name="Castanera R."/>
            <person name="Culley D."/>
            <person name="Daum C."/>
            <person name="Ezra D."/>
            <person name="Gonzalez J."/>
            <person name="Henrissat B."/>
            <person name="Kuo A."/>
            <person name="Liang C."/>
            <person name="Lipzen A."/>
            <person name="Lutzoni F."/>
            <person name="Magnuson J."/>
            <person name="Mondo S."/>
            <person name="Nolan M."/>
            <person name="Ohm R."/>
            <person name="Pangilinan J."/>
            <person name="Park H.-J."/>
            <person name="Ramirez L."/>
            <person name="Alfaro M."/>
            <person name="Sun H."/>
            <person name="Tritt A."/>
            <person name="Yoshinaga Y."/>
            <person name="Zwiers L.-H."/>
            <person name="Turgeon B."/>
            <person name="Goodwin S."/>
            <person name="Spatafora J."/>
            <person name="Crous P."/>
            <person name="Grigoriev I."/>
        </authorList>
    </citation>
    <scope>NUCLEOTIDE SEQUENCE</scope>
    <source>
        <strain evidence="10">CBS 675.92</strain>
    </source>
</reference>
<dbReference type="GO" id="GO:0008810">
    <property type="term" value="F:cellulase activity"/>
    <property type="evidence" value="ECO:0007669"/>
    <property type="project" value="UniProtKB-EC"/>
</dbReference>
<accession>A0A6A5TH51</accession>
<comment type="catalytic activity">
    <reaction evidence="1">
        <text>Endohydrolysis of (1-&gt;4)-beta-D-glucosidic linkages in cellulose, lichenin and cereal beta-D-glucans.</text>
        <dbReference type="EC" id="3.2.1.4"/>
    </reaction>
</comment>
<keyword evidence="11" id="KW-1185">Reference proteome</keyword>
<dbReference type="PANTHER" id="PTHR39730:SF1">
    <property type="entry name" value="ENDOGLUCANASE 1"/>
    <property type="match status" value="1"/>
</dbReference>
<dbReference type="InterPro" id="IPR052288">
    <property type="entry name" value="GH45_Enzymes"/>
</dbReference>
<dbReference type="Pfam" id="PF02015">
    <property type="entry name" value="Glyco_hydro_45"/>
    <property type="match status" value="1"/>
</dbReference>
<dbReference type="InterPro" id="IPR000334">
    <property type="entry name" value="Glyco_hydro_45"/>
</dbReference>
<proteinExistence type="inferred from homology"/>
<evidence type="ECO:0000256" key="8">
    <source>
        <dbReference type="ARBA" id="ARBA00023326"/>
    </source>
</evidence>
<sequence>MLCEHVRGRKQCRLLGEITNSRNSTILPRCGGNVTFRGIVENASLHYWRPSRLSYHTSYHAMRVSYLRNILFLLDLFIVTVGCANVNISGDAVTTRFWDCCKPSCSWKNKGAVSKPVLSCGINDKPIDIEAGTGCTGGTAFQCSDQQPWAVNDTFAYGFAGAFITPDLTGGKIEESWCCGCYQLDFTSDPLKGKTMVIQASNTAYDIKTTNRFSLAVPGGNTTSHDACSRQYGVDQSVFGNNNTGVNRKEDCDRLPSNLKSACQWRFDWFKDASFPTAKFKRVACPTDLTNKTQCIRDDDLEVKGLVPSLAKSFSPSFSVNALAITIAILLSA</sequence>
<keyword evidence="6" id="KW-0119">Carbohydrate metabolism</keyword>
<evidence type="ECO:0000259" key="9">
    <source>
        <dbReference type="Pfam" id="PF02015"/>
    </source>
</evidence>
<evidence type="ECO:0000256" key="1">
    <source>
        <dbReference type="ARBA" id="ARBA00000966"/>
    </source>
</evidence>
<keyword evidence="5" id="KW-0136">Cellulose degradation</keyword>
<organism evidence="10 11">
    <name type="scientific">Byssothecium circinans</name>
    <dbReference type="NCBI Taxonomy" id="147558"/>
    <lineage>
        <taxon>Eukaryota</taxon>
        <taxon>Fungi</taxon>
        <taxon>Dikarya</taxon>
        <taxon>Ascomycota</taxon>
        <taxon>Pezizomycotina</taxon>
        <taxon>Dothideomycetes</taxon>
        <taxon>Pleosporomycetidae</taxon>
        <taxon>Pleosporales</taxon>
        <taxon>Massarineae</taxon>
        <taxon>Massarinaceae</taxon>
        <taxon>Byssothecium</taxon>
    </lineage>
</organism>
<evidence type="ECO:0000256" key="7">
    <source>
        <dbReference type="ARBA" id="ARBA00023295"/>
    </source>
</evidence>
<dbReference type="Proteomes" id="UP000800035">
    <property type="component" value="Unassembled WGS sequence"/>
</dbReference>
<dbReference type="InterPro" id="IPR036908">
    <property type="entry name" value="RlpA-like_sf"/>
</dbReference>
<keyword evidence="7" id="KW-0326">Glycosidase</keyword>
<comment type="similarity">
    <text evidence="2">Belongs to the glycosyl hydrolase 45 (cellulase K) family.</text>
</comment>
<dbReference type="EMBL" id="ML977020">
    <property type="protein sequence ID" value="KAF1951079.1"/>
    <property type="molecule type" value="Genomic_DNA"/>
</dbReference>
<dbReference type="SUPFAM" id="SSF50685">
    <property type="entry name" value="Barwin-like endoglucanases"/>
    <property type="match status" value="1"/>
</dbReference>
<keyword evidence="8" id="KW-0624">Polysaccharide degradation</keyword>
<gene>
    <name evidence="10" type="ORF">CC80DRAFT_576111</name>
</gene>
<dbReference type="OrthoDB" id="10035502at2759"/>
<feature type="domain" description="Glycosyl hydrolases family 45 active site" evidence="9">
    <location>
        <begin position="93"/>
        <end position="295"/>
    </location>
</feature>
<dbReference type="Gene3D" id="2.40.40.10">
    <property type="entry name" value="RlpA-like domain"/>
    <property type="match status" value="1"/>
</dbReference>
<name>A0A6A5TH51_9PLEO</name>
<evidence type="ECO:0000256" key="4">
    <source>
        <dbReference type="ARBA" id="ARBA00022801"/>
    </source>
</evidence>